<feature type="transmembrane region" description="Helical" evidence="6">
    <location>
        <begin position="12"/>
        <end position="30"/>
    </location>
</feature>
<keyword evidence="4" id="KW-0274">FAD</keyword>
<comment type="similarity">
    <text evidence="2">Belongs to the paxM FAD-dependent monooxygenase family.</text>
</comment>
<dbReference type="InterPro" id="IPR000873">
    <property type="entry name" value="AMP-dep_synth/lig_dom"/>
</dbReference>
<organism evidence="9 10">
    <name type="scientific">Daldinia eschscholtzii</name>
    <dbReference type="NCBI Taxonomy" id="292717"/>
    <lineage>
        <taxon>Eukaryota</taxon>
        <taxon>Fungi</taxon>
        <taxon>Dikarya</taxon>
        <taxon>Ascomycota</taxon>
        <taxon>Pezizomycotina</taxon>
        <taxon>Sordariomycetes</taxon>
        <taxon>Xylariomycetidae</taxon>
        <taxon>Xylariales</taxon>
        <taxon>Hypoxylaceae</taxon>
        <taxon>Daldinia</taxon>
    </lineage>
</organism>
<evidence type="ECO:0000256" key="4">
    <source>
        <dbReference type="ARBA" id="ARBA00022827"/>
    </source>
</evidence>
<dbReference type="Gene3D" id="3.50.50.60">
    <property type="entry name" value="FAD/NAD(P)-binding domain"/>
    <property type="match status" value="1"/>
</dbReference>
<dbReference type="InterPro" id="IPR036188">
    <property type="entry name" value="FAD/NAD-bd_sf"/>
</dbReference>
<dbReference type="Pfam" id="PF01494">
    <property type="entry name" value="FAD_binding_3"/>
    <property type="match status" value="1"/>
</dbReference>
<evidence type="ECO:0000256" key="2">
    <source>
        <dbReference type="ARBA" id="ARBA00007992"/>
    </source>
</evidence>
<keyword evidence="5" id="KW-0560">Oxidoreductase</keyword>
<keyword evidence="3" id="KW-0285">Flavoprotein</keyword>
<evidence type="ECO:0000259" key="8">
    <source>
        <dbReference type="Pfam" id="PF01494"/>
    </source>
</evidence>
<dbReference type="InterPro" id="IPR051104">
    <property type="entry name" value="FAD_monoxygenase"/>
</dbReference>
<dbReference type="PANTHER" id="PTHR46720">
    <property type="entry name" value="HYDROXYLASE, PUTATIVE (AFU_ORTHOLOGUE AFUA_3G01460)-RELATED"/>
    <property type="match status" value="1"/>
</dbReference>
<evidence type="ECO:0000259" key="7">
    <source>
        <dbReference type="Pfam" id="PF00501"/>
    </source>
</evidence>
<comment type="pathway">
    <text evidence="1">Secondary metabolite biosynthesis.</text>
</comment>
<dbReference type="Pfam" id="PF00501">
    <property type="entry name" value="AMP-binding"/>
    <property type="match status" value="1"/>
</dbReference>
<evidence type="ECO:0000256" key="1">
    <source>
        <dbReference type="ARBA" id="ARBA00005179"/>
    </source>
</evidence>
<accession>A0AAX6ML85</accession>
<evidence type="ECO:0000256" key="5">
    <source>
        <dbReference type="ARBA" id="ARBA00023002"/>
    </source>
</evidence>
<protein>
    <recommendedName>
        <fullName evidence="11">FAD-binding domain-containing protein</fullName>
    </recommendedName>
</protein>
<dbReference type="Proteomes" id="UP001369815">
    <property type="component" value="Unassembled WGS sequence"/>
</dbReference>
<sequence length="633" mass="70143">METKPQNQTPKLRIAVVGAGIAGCCLTIGLSRNPLFDIHLYEAYPDIGVRGAGVALHGNAIKAMDLISPEIKKAYFKKSHFMANEEDIEMATQIIIGSGRDAGTVVAELGRAKGRRTIHRAHFIQGLLEDVIPERCVHFSKRMTSIEDRGDTSASKSKVAITFADSTVEEFDLVFGTEGINSITRRFILGPDDPAVEAVNHDAWRCFNILVPMSEARKAVPKESIEKVRMFCTPIGYINGLPVDLGKTYSISCYQRDSKRPNRKSSGFNADEWKGFCPEVTSLISLLEKNPKEDWKIRDHDHASTYYRGHAAIVGDAAHATCPHAGNGAAQAIEDAAVLTGIFTEVKSKDQIDAALMAFDQVRRPRSQKIVDITRQFGRLYSLDEEERDIQSMKNRMKEGGMYTNGVDMNAQVDDAVHKFKEAYTQVRTSVPPAPLSEEKIVVMGHLPDPTIDLDWSGYVGSIHERFRASAEKYPDRTCVLETKSSTHPERRFTYRQIYEASNTLAWYLHNAGITNGDVVMIWAHRSVDLVIALMGTLASGATMTVLDPAYPPARQKIYLEVSQPRALIKIGRATDENGPLADLVQGYIDQELQLKAQVPELRLLDDGTVSGGQVDSQDIFEPLRSFASSPLM</sequence>
<dbReference type="GO" id="GO:0071949">
    <property type="term" value="F:FAD binding"/>
    <property type="evidence" value="ECO:0007669"/>
    <property type="project" value="InterPro"/>
</dbReference>
<evidence type="ECO:0008006" key="11">
    <source>
        <dbReference type="Google" id="ProtNLM"/>
    </source>
</evidence>
<dbReference type="PANTHER" id="PTHR46720:SF3">
    <property type="entry name" value="FAD-BINDING DOMAIN-CONTAINING PROTEIN-RELATED"/>
    <property type="match status" value="1"/>
</dbReference>
<dbReference type="GO" id="GO:0016491">
    <property type="term" value="F:oxidoreductase activity"/>
    <property type="evidence" value="ECO:0007669"/>
    <property type="project" value="UniProtKB-KW"/>
</dbReference>
<comment type="caution">
    <text evidence="9">The sequence shown here is derived from an EMBL/GenBank/DDBJ whole genome shotgun (WGS) entry which is preliminary data.</text>
</comment>
<keyword evidence="10" id="KW-1185">Reference proteome</keyword>
<dbReference type="AlphaFoldDB" id="A0AAX6ML85"/>
<evidence type="ECO:0000313" key="10">
    <source>
        <dbReference type="Proteomes" id="UP001369815"/>
    </source>
</evidence>
<dbReference type="PRINTS" id="PR00420">
    <property type="entry name" value="RNGMNOXGNASE"/>
</dbReference>
<dbReference type="InterPro" id="IPR042099">
    <property type="entry name" value="ANL_N_sf"/>
</dbReference>
<dbReference type="PROSITE" id="PS51257">
    <property type="entry name" value="PROKAR_LIPOPROTEIN"/>
    <property type="match status" value="1"/>
</dbReference>
<name>A0AAX6ML85_9PEZI</name>
<proteinExistence type="inferred from homology"/>
<evidence type="ECO:0000256" key="6">
    <source>
        <dbReference type="SAM" id="Phobius"/>
    </source>
</evidence>
<reference evidence="9 10" key="1">
    <citation type="journal article" date="2024" name="Front Chem Biol">
        <title>Unveiling the potential of Daldinia eschscholtzii MFLUCC 19-0629 through bioactivity and bioinformatics studies for enhanced sustainable agriculture production.</title>
        <authorList>
            <person name="Brooks S."/>
            <person name="Weaver J.A."/>
            <person name="Klomchit A."/>
            <person name="Alharthi S.A."/>
            <person name="Onlamun T."/>
            <person name="Nurani R."/>
            <person name="Vong T.K."/>
            <person name="Alberti F."/>
            <person name="Greco C."/>
        </authorList>
    </citation>
    <scope>NUCLEOTIDE SEQUENCE [LARGE SCALE GENOMIC DNA]</scope>
    <source>
        <strain evidence="9">MFLUCC 19-0629</strain>
    </source>
</reference>
<dbReference type="SUPFAM" id="SSF56801">
    <property type="entry name" value="Acetyl-CoA synthetase-like"/>
    <property type="match status" value="1"/>
</dbReference>
<dbReference type="Gene3D" id="3.40.50.12780">
    <property type="entry name" value="N-terminal domain of ligase-like"/>
    <property type="match status" value="1"/>
</dbReference>
<keyword evidence="6" id="KW-0472">Membrane</keyword>
<dbReference type="EMBL" id="JBANMG010000005">
    <property type="protein sequence ID" value="KAK6953167.1"/>
    <property type="molecule type" value="Genomic_DNA"/>
</dbReference>
<dbReference type="SUPFAM" id="SSF51905">
    <property type="entry name" value="FAD/NAD(P)-binding domain"/>
    <property type="match status" value="1"/>
</dbReference>
<keyword evidence="6" id="KW-1133">Transmembrane helix</keyword>
<evidence type="ECO:0000313" key="9">
    <source>
        <dbReference type="EMBL" id="KAK6953167.1"/>
    </source>
</evidence>
<keyword evidence="6" id="KW-0812">Transmembrane</keyword>
<evidence type="ECO:0000256" key="3">
    <source>
        <dbReference type="ARBA" id="ARBA00022630"/>
    </source>
</evidence>
<feature type="domain" description="FAD-binding" evidence="8">
    <location>
        <begin position="137"/>
        <end position="372"/>
    </location>
</feature>
<dbReference type="GO" id="GO:0044550">
    <property type="term" value="P:secondary metabolite biosynthetic process"/>
    <property type="evidence" value="ECO:0007669"/>
    <property type="project" value="TreeGrafter"/>
</dbReference>
<dbReference type="InterPro" id="IPR002938">
    <property type="entry name" value="FAD-bd"/>
</dbReference>
<gene>
    <name evidence="9" type="ORF">Daesc_005467</name>
</gene>
<feature type="domain" description="AMP-dependent synthetase/ligase" evidence="7">
    <location>
        <begin position="467"/>
        <end position="578"/>
    </location>
</feature>